<dbReference type="InterPro" id="IPR006644">
    <property type="entry name" value="Cadg"/>
</dbReference>
<dbReference type="Pfam" id="PF05345">
    <property type="entry name" value="He_PIG"/>
    <property type="match status" value="4"/>
</dbReference>
<evidence type="ECO:0000259" key="2">
    <source>
        <dbReference type="SMART" id="SM00736"/>
    </source>
</evidence>
<dbReference type="GO" id="GO:0005509">
    <property type="term" value="F:calcium ion binding"/>
    <property type="evidence" value="ECO:0007669"/>
    <property type="project" value="InterPro"/>
</dbReference>
<feature type="region of interest" description="Disordered" evidence="1">
    <location>
        <begin position="1969"/>
        <end position="1995"/>
    </location>
</feature>
<dbReference type="InterPro" id="IPR013783">
    <property type="entry name" value="Ig-like_fold"/>
</dbReference>
<dbReference type="SUPFAM" id="SSF75011">
    <property type="entry name" value="3-carboxy-cis,cis-mucoante lactonizing enzyme"/>
    <property type="match status" value="1"/>
</dbReference>
<sequence length="1995" mass="214580">MSLSTQQSRQRLALCLEPRMMFDAAAVATAVETQQQAEVQNEAAPQQAQAVVDANVEANVEANGISSPMNDMSVDNQFEIEGYASKTHQLALSGTHTIALTADNEGNARLAVYERDSTGQLKEISQTSEQLEGAQTFTLSTDKHQLYVLTEQGVSIFNISAQGELSSDSQITFDNSDLIVRDIVSNNDSLYITTTTELRTYQQSNGNWTLDQQFSLDGGEALISPNQQHLYVATIGETSALSIFAIGNDGRLTEAGDSGATGSDLNITEQIALSADGSTLYALDHANGYTLSRYLVNDDGSLTATGKTITFDDNEVNDLTVREDGNTVYLVGDNINVVLYQNDTLTLSNTITEFPGENVWSSILVSDANKVLLSPDGQHLMISQNAFMGSTIMRLSLSASGDDYTEESDPVILLPEGQLHGTTFNNAQLTIGRSTGPDSDDLFSFKAGNGYSISGQQIMSNGQTVATLNTATNGQLEVTFNAQTTAQNAQEILRQITYQNTSDDPTRNGKHIAVQITFRDPSGATTQIVRGIELTGVNDPPEATITLENPTYYEEGEAVNLYRDAALDTIEQNQLVARVKLTLNASGENEIIRIGEDKFKLDEGVSGFLSSPSGADYTYNIQIDGNQATLTLALNSSPEDVSTIVDSIQYENSNSNLSGERKIELSFADWGRSGSVGAFSEALTSTITLAPPKVANTAPALTSSTTTLSYTENGDAITLPSGLSLQDDQLDALNNGQGNYGGATITLSLTDTHNTSQLNFNDGNDLTLVTDASNQKTITKAGQTIAHWQEDNGQVVIEFIDTEGTIPQSRDVQNLLHQINYLNNSDAPADQVQLSITATDPQGLTSSSVEFAIEITTINDIPALEDNALASIGALSEITRLSDIEQLDAFGTMAMSEDGRHVFVGDTAGTHIAVFSRDDNGLTYLSTQTIEAAQATDGSGIQQLVVSPDNQFLYVLGQTEQVESGRDANNDPIMLSEGQQISTYAIDNNGNLTLEGQYKSDFDLDGNAFWDTSMIQIADDGQHIYAINNYSVIILDRNTRTGELSHQAALEGSMGSEPYLWSPSSLMTQGDYVYVTTDPNAAHSLIIYHQDNDGGLTPVSFLQDGQVDSQNQAVHLSNPNAITVSSDQRKIFIVDDNGLQYFKFDPDSQTLTYAGQVLNQDNIQSLSISENGQALSVIYNNTLVDYSIERNTLSAASALTFNNGQQVLIDANNHVLALSDGQLSAFNRQLLTLNYALEGEPLRLSQGLNISDAELDAANNGAGDYQGTTLTLSGQSADIFGFSETEHYTFSNGQIHFNGQAIAELTNDSGQAVLTFTATTTSAQANDILHQINFTTTTPGDHEVTLIFNDGEANSERRTLTINAGDFLPPELTDDTLTLPQAEGGEAYSFTFPEDLFTDPNNLDLTLTVSGLPEGLSFDAITRTLSGTPTVGGEHEITITANNGTLSTSLTLSLMVDMDNLPPEVNDDFPTTLELTPNEDFSYTFDRNLVTDPESGDLSWQIEDLPEGLSFDPETLTLSGKLSEEASYRIKVIVTDEAGASVERTINLTVGDAVIDNQPPEASDLTLTLPDATAGIEYQFTLPEGLFTDPDGDTLTLSISGLPSGLTFDPETRTLSGTPEAEGSITITITATDTVGASTSREITLEVLQGNQAPSTGDADIMLPNAEIGKAYQYQIPIDALVDPEGDPLTWSLSGLPEGFSFDPATRTITGMPSEEATFNLTLTATDDSNASGSRTLTLVVTLPPADPALPAQPQITLASPPNMDSEIQSVLDTQRPWNQWDQTSQAHTLGQQWHTFDMSSDHTANPLDEIALNRTEITSPAIIELTAIRSDAGQQQFALPRQLLEENHQITVRQANGAPLPSWAHFDAAQQRIDVDAGTQHSVQQLGVEVQMVNAQGQTQSLFIMLNLSQNDIPTQGGQDPDETAQQEEITPSHQPLSVQLAEAGPRNLFSAAQQLIEQLLATAQTHSEDISGISPNQNQGTHQQQASAFVKES</sequence>
<dbReference type="Gene3D" id="2.130.10.10">
    <property type="entry name" value="YVTN repeat-like/Quinoprotein amine dehydrogenase"/>
    <property type="match status" value="3"/>
</dbReference>
<gene>
    <name evidence="3" type="ORF">BFW38_00590</name>
</gene>
<protein>
    <recommendedName>
        <fullName evidence="2">Dystroglycan-type cadherin-like domain-containing protein</fullName>
    </recommendedName>
</protein>
<evidence type="ECO:0000313" key="3">
    <source>
        <dbReference type="EMBL" id="ODC02259.1"/>
    </source>
</evidence>
<dbReference type="SUPFAM" id="SSF49313">
    <property type="entry name" value="Cadherin-like"/>
    <property type="match status" value="4"/>
</dbReference>
<evidence type="ECO:0000256" key="1">
    <source>
        <dbReference type="SAM" id="MobiDB-lite"/>
    </source>
</evidence>
<feature type="compositionally biased region" description="Polar residues" evidence="1">
    <location>
        <begin position="1975"/>
        <end position="1989"/>
    </location>
</feature>
<feature type="domain" description="Dystroglycan-type cadherin-like" evidence="2">
    <location>
        <begin position="1656"/>
        <end position="1748"/>
    </location>
</feature>
<comment type="caution">
    <text evidence="3">The sequence shown here is derived from an EMBL/GenBank/DDBJ whole genome shotgun (WGS) entry which is preliminary data.</text>
</comment>
<reference evidence="3 4" key="1">
    <citation type="submission" date="2016-08" db="EMBL/GenBank/DDBJ databases">
        <authorList>
            <person name="Seilhamer J.J."/>
        </authorList>
    </citation>
    <scope>NUCLEOTIDE SEQUENCE [LARGE SCALE GENOMIC DNA]</scope>
    <source>
        <strain evidence="3 4">PH27A</strain>
    </source>
</reference>
<dbReference type="OrthoDB" id="6091599at2"/>
<name>A0A1E2V5I9_9GAMM</name>
<dbReference type="Proteomes" id="UP000094291">
    <property type="component" value="Unassembled WGS sequence"/>
</dbReference>
<dbReference type="EMBL" id="MDTQ01000001">
    <property type="protein sequence ID" value="ODC02259.1"/>
    <property type="molecule type" value="Genomic_DNA"/>
</dbReference>
<dbReference type="GO" id="GO:0016020">
    <property type="term" value="C:membrane"/>
    <property type="evidence" value="ECO:0007669"/>
    <property type="project" value="InterPro"/>
</dbReference>
<dbReference type="InterPro" id="IPR015943">
    <property type="entry name" value="WD40/YVTN_repeat-like_dom_sf"/>
</dbReference>
<accession>A0A1E2V5I9</accession>
<organism evidence="3 4">
    <name type="scientific">Terasakiispira papahanaumokuakeensis</name>
    <dbReference type="NCBI Taxonomy" id="197479"/>
    <lineage>
        <taxon>Bacteria</taxon>
        <taxon>Pseudomonadati</taxon>
        <taxon>Pseudomonadota</taxon>
        <taxon>Gammaproteobacteria</taxon>
        <taxon>Oceanospirillales</taxon>
        <taxon>Terasakiispira</taxon>
    </lineage>
</organism>
<feature type="domain" description="Dystroglycan-type cadherin-like" evidence="2">
    <location>
        <begin position="1464"/>
        <end position="1560"/>
    </location>
</feature>
<feature type="domain" description="Dystroglycan-type cadherin-like" evidence="2">
    <location>
        <begin position="1564"/>
        <end position="1654"/>
    </location>
</feature>
<dbReference type="InterPro" id="IPR015919">
    <property type="entry name" value="Cadherin-like_sf"/>
</dbReference>
<evidence type="ECO:0000313" key="4">
    <source>
        <dbReference type="Proteomes" id="UP000094291"/>
    </source>
</evidence>
<dbReference type="RefSeq" id="WP_068996643.1">
    <property type="nucleotide sequence ID" value="NZ_MDTQ01000001.1"/>
</dbReference>
<feature type="compositionally biased region" description="Polar residues" evidence="1">
    <location>
        <begin position="1928"/>
        <end position="1937"/>
    </location>
</feature>
<dbReference type="STRING" id="197479.BFW38_00590"/>
<feature type="region of interest" description="Disordered" evidence="1">
    <location>
        <begin position="1913"/>
        <end position="1937"/>
    </location>
</feature>
<proteinExistence type="predicted"/>
<dbReference type="SUPFAM" id="SSF82171">
    <property type="entry name" value="DPP6 N-terminal domain-like"/>
    <property type="match status" value="1"/>
</dbReference>
<keyword evidence="4" id="KW-1185">Reference proteome</keyword>
<feature type="domain" description="Dystroglycan-type cadherin-like" evidence="2">
    <location>
        <begin position="1371"/>
        <end position="1463"/>
    </location>
</feature>
<dbReference type="SMART" id="SM00736">
    <property type="entry name" value="CADG"/>
    <property type="match status" value="4"/>
</dbReference>
<dbReference type="Gene3D" id="2.60.40.10">
    <property type="entry name" value="Immunoglobulins"/>
    <property type="match status" value="4"/>
</dbReference>